<gene>
    <name evidence="1" type="ordered locus">sce8485</name>
</gene>
<dbReference type="EMBL" id="AM746676">
    <property type="protein sequence ID" value="CAN98655.1"/>
    <property type="molecule type" value="Genomic_DNA"/>
</dbReference>
<sequence length="107" mass="11389">MGAVCTDNPAENRTDVFIPRAWLVSPIVTTTYTARPGELVRVNAHDPVTIRLPPAARNVGADILVKEVAGEEEAIEVVSGKGPRVARVGAPHVTIRLVSDGATWIVL</sequence>
<keyword evidence="2" id="KW-1185">Reference proteome</keyword>
<dbReference type="RefSeq" id="WP_012241094.1">
    <property type="nucleotide sequence ID" value="NC_010162.1"/>
</dbReference>
<accession>A9FUP8</accession>
<proteinExistence type="predicted"/>
<evidence type="ECO:0000313" key="1">
    <source>
        <dbReference type="EMBL" id="CAN98655.1"/>
    </source>
</evidence>
<organism evidence="1 2">
    <name type="scientific">Sorangium cellulosum (strain So ce56)</name>
    <name type="common">Polyangium cellulosum (strain So ce56)</name>
    <dbReference type="NCBI Taxonomy" id="448385"/>
    <lineage>
        <taxon>Bacteria</taxon>
        <taxon>Pseudomonadati</taxon>
        <taxon>Myxococcota</taxon>
        <taxon>Polyangia</taxon>
        <taxon>Polyangiales</taxon>
        <taxon>Polyangiaceae</taxon>
        <taxon>Sorangium</taxon>
    </lineage>
</organism>
<reference evidence="1 2" key="1">
    <citation type="journal article" date="2007" name="Nat. Biotechnol.">
        <title>Complete genome sequence of the myxobacterium Sorangium cellulosum.</title>
        <authorList>
            <person name="Schneiker S."/>
            <person name="Perlova O."/>
            <person name="Kaiser O."/>
            <person name="Gerth K."/>
            <person name="Alici A."/>
            <person name="Altmeyer M.O."/>
            <person name="Bartels D."/>
            <person name="Bekel T."/>
            <person name="Beyer S."/>
            <person name="Bode E."/>
            <person name="Bode H.B."/>
            <person name="Bolten C.J."/>
            <person name="Choudhuri J.V."/>
            <person name="Doss S."/>
            <person name="Elnakady Y.A."/>
            <person name="Frank B."/>
            <person name="Gaigalat L."/>
            <person name="Goesmann A."/>
            <person name="Groeger C."/>
            <person name="Gross F."/>
            <person name="Jelsbak L."/>
            <person name="Jelsbak L."/>
            <person name="Kalinowski J."/>
            <person name="Kegler C."/>
            <person name="Knauber T."/>
            <person name="Konietzny S."/>
            <person name="Kopp M."/>
            <person name="Krause L."/>
            <person name="Krug D."/>
            <person name="Linke B."/>
            <person name="Mahmud T."/>
            <person name="Martinez-Arias R."/>
            <person name="McHardy A.C."/>
            <person name="Merai M."/>
            <person name="Meyer F."/>
            <person name="Mormann S."/>
            <person name="Munoz-Dorado J."/>
            <person name="Perez J."/>
            <person name="Pradella S."/>
            <person name="Rachid S."/>
            <person name="Raddatz G."/>
            <person name="Rosenau F."/>
            <person name="Rueckert C."/>
            <person name="Sasse F."/>
            <person name="Scharfe M."/>
            <person name="Schuster S.C."/>
            <person name="Suen G."/>
            <person name="Treuner-Lange A."/>
            <person name="Velicer G.J."/>
            <person name="Vorholter F.-J."/>
            <person name="Weissman K.J."/>
            <person name="Welch R.D."/>
            <person name="Wenzel S.C."/>
            <person name="Whitworth D.E."/>
            <person name="Wilhelm S."/>
            <person name="Wittmann C."/>
            <person name="Bloecker H."/>
            <person name="Puehler A."/>
            <person name="Mueller R."/>
        </authorList>
    </citation>
    <scope>NUCLEOTIDE SEQUENCE [LARGE SCALE GENOMIC DNA]</scope>
    <source>
        <strain evidence="2">So ce56</strain>
    </source>
</reference>
<dbReference type="AlphaFoldDB" id="A9FUP8"/>
<dbReference type="HOGENOM" id="CLU_152593_1_0_7"/>
<dbReference type="KEGG" id="scl:sce8485"/>
<evidence type="ECO:0000313" key="2">
    <source>
        <dbReference type="Proteomes" id="UP000002139"/>
    </source>
</evidence>
<dbReference type="STRING" id="448385.sce8485"/>
<dbReference type="Proteomes" id="UP000002139">
    <property type="component" value="Chromosome"/>
</dbReference>
<protein>
    <submittedName>
        <fullName evidence="1">Uncharacterized protein</fullName>
    </submittedName>
</protein>
<name>A9FUP8_SORC5</name>